<dbReference type="GO" id="GO:0004377">
    <property type="term" value="F:GDP-Man:Man(3)GlcNAc(2)-PP-Dol alpha-1,2-mannosyltransferase activity"/>
    <property type="evidence" value="ECO:0007669"/>
    <property type="project" value="UniProtKB-UniRule"/>
</dbReference>
<evidence type="ECO:0000256" key="4">
    <source>
        <dbReference type="ARBA" id="ARBA00022018"/>
    </source>
</evidence>
<dbReference type="OrthoDB" id="2276068at2759"/>
<dbReference type="InterPro" id="IPR038013">
    <property type="entry name" value="ALG11"/>
</dbReference>
<evidence type="ECO:0000256" key="8">
    <source>
        <dbReference type="ARBA" id="ARBA00022824"/>
    </source>
</evidence>
<keyword evidence="8 12" id="KW-0256">Endoplasmic reticulum</keyword>
<protein>
    <recommendedName>
        <fullName evidence="4 12">GDP-Man:Man(3)GlcNAc(2)-PP-Dol alpha-1,2-mannosyltransferase</fullName>
        <ecNumber evidence="3 12">2.4.1.131</ecNumber>
    </recommendedName>
</protein>
<gene>
    <name evidence="15" type="primary">alg11</name>
    <name evidence="15" type="ORF">DFA_11738</name>
</gene>
<dbReference type="Proteomes" id="UP000007797">
    <property type="component" value="Unassembled WGS sequence"/>
</dbReference>
<evidence type="ECO:0000256" key="10">
    <source>
        <dbReference type="ARBA" id="ARBA00023136"/>
    </source>
</evidence>
<keyword evidence="5 12" id="KW-0328">Glycosyltransferase</keyword>
<dbReference type="Pfam" id="PF00534">
    <property type="entry name" value="Glycos_transf_1"/>
    <property type="match status" value="1"/>
</dbReference>
<evidence type="ECO:0000256" key="11">
    <source>
        <dbReference type="ARBA" id="ARBA00045065"/>
    </source>
</evidence>
<dbReference type="RefSeq" id="XP_004350685.1">
    <property type="nucleotide sequence ID" value="XM_004350634.1"/>
</dbReference>
<reference evidence="16" key="1">
    <citation type="journal article" date="2011" name="Genome Res.">
        <title>Phylogeny-wide analysis of social amoeba genomes highlights ancient origins for complex intercellular communication.</title>
        <authorList>
            <person name="Heidel A.J."/>
            <person name="Lawal H.M."/>
            <person name="Felder M."/>
            <person name="Schilde C."/>
            <person name="Helps N.R."/>
            <person name="Tunggal B."/>
            <person name="Rivero F."/>
            <person name="John U."/>
            <person name="Schleicher M."/>
            <person name="Eichinger L."/>
            <person name="Platzer M."/>
            <person name="Noegel A.A."/>
            <person name="Schaap P."/>
            <person name="Gloeckner G."/>
        </authorList>
    </citation>
    <scope>NUCLEOTIDE SEQUENCE [LARGE SCALE GENOMIC DNA]</scope>
    <source>
        <strain evidence="16">SH3</strain>
    </source>
</reference>
<dbReference type="STRING" id="1054147.F4QE30"/>
<dbReference type="GO" id="GO:0006487">
    <property type="term" value="P:protein N-linked glycosylation"/>
    <property type="evidence" value="ECO:0007669"/>
    <property type="project" value="TreeGrafter"/>
</dbReference>
<proteinExistence type="inferred from homology"/>
<dbReference type="GO" id="GO:0005789">
    <property type="term" value="C:endoplasmic reticulum membrane"/>
    <property type="evidence" value="ECO:0007669"/>
    <property type="project" value="UniProtKB-SubCell"/>
</dbReference>
<name>F4QE30_CACFS</name>
<dbReference type="CDD" id="cd03806">
    <property type="entry name" value="GT4_ALG11-like"/>
    <property type="match status" value="1"/>
</dbReference>
<comment type="pathway">
    <text evidence="2 12">Protein modification; protein glycosylation.</text>
</comment>
<feature type="domain" description="ALG11 mannosyltransferase N-terminal" evidence="14">
    <location>
        <begin position="40"/>
        <end position="239"/>
    </location>
</feature>
<evidence type="ECO:0000256" key="1">
    <source>
        <dbReference type="ARBA" id="ARBA00004389"/>
    </source>
</evidence>
<dbReference type="Gene3D" id="3.40.50.2000">
    <property type="entry name" value="Glycogen Phosphorylase B"/>
    <property type="match status" value="1"/>
</dbReference>
<evidence type="ECO:0000313" key="15">
    <source>
        <dbReference type="EMBL" id="EGG13977.1"/>
    </source>
</evidence>
<dbReference type="GeneID" id="14866124"/>
<evidence type="ECO:0000256" key="6">
    <source>
        <dbReference type="ARBA" id="ARBA00022679"/>
    </source>
</evidence>
<dbReference type="KEGG" id="dfa:DFA_11738"/>
<dbReference type="InterPro" id="IPR031814">
    <property type="entry name" value="ALG11_N"/>
</dbReference>
<evidence type="ECO:0000259" key="14">
    <source>
        <dbReference type="Pfam" id="PF15924"/>
    </source>
</evidence>
<evidence type="ECO:0000256" key="12">
    <source>
        <dbReference type="RuleBase" id="RU367051"/>
    </source>
</evidence>
<feature type="transmembrane region" description="Helical" evidence="12">
    <location>
        <begin position="9"/>
        <end position="31"/>
    </location>
</feature>
<keyword evidence="16" id="KW-1185">Reference proteome</keyword>
<evidence type="ECO:0000256" key="3">
    <source>
        <dbReference type="ARBA" id="ARBA00012645"/>
    </source>
</evidence>
<keyword evidence="6 12" id="KW-0808">Transferase</keyword>
<dbReference type="EMBL" id="GL883029">
    <property type="protein sequence ID" value="EGG13977.1"/>
    <property type="molecule type" value="Genomic_DNA"/>
</dbReference>
<evidence type="ECO:0000256" key="9">
    <source>
        <dbReference type="ARBA" id="ARBA00022989"/>
    </source>
</evidence>
<dbReference type="InterPro" id="IPR001296">
    <property type="entry name" value="Glyco_trans_1"/>
</dbReference>
<evidence type="ECO:0000256" key="5">
    <source>
        <dbReference type="ARBA" id="ARBA00022676"/>
    </source>
</evidence>
<dbReference type="PANTHER" id="PTHR45919:SF1">
    <property type="entry name" value="GDP-MAN:MAN(3)GLCNAC(2)-PP-DOL ALPHA-1,2-MANNOSYLTRANSFERASE"/>
    <property type="match status" value="1"/>
</dbReference>
<comment type="subcellular location">
    <subcellularLocation>
        <location evidence="1">Endoplasmic reticulum membrane</location>
        <topology evidence="1">Single-pass membrane protein</topology>
    </subcellularLocation>
</comment>
<feature type="domain" description="Glycosyl transferase family 1" evidence="13">
    <location>
        <begin position="264"/>
        <end position="433"/>
    </location>
</feature>
<comment type="catalytic activity">
    <reaction evidence="11 12">
        <text>an alpha-D-Man-(1-&gt;3)-[alpha-D-Man-(1-&gt;6)]-beta-D-Man-(1-&gt;4)-beta-D-GlcNAc-(1-&gt;4)-alpha-D-GlcNAc-diphospho-di-trans,poly-cis-dolichol + 2 GDP-alpha-D-mannose = an alpha-D-Man-(1-&gt;2)-alpha-D-Man-(1-&gt;2)-alpha-D-Man-(1-&gt;3)-[alpha-D-Man-(1-&gt;6)]-beta-D-Man-(1-&gt;4)-beta-D-GlcNAc-(1-&gt;4)-alpha-D-GlcNAc-diphospho-di-trans,poly-cis-dolichol + 2 GDP + 2 H(+)</text>
        <dbReference type="Rhea" id="RHEA:29523"/>
        <dbReference type="Rhea" id="RHEA-COMP:19515"/>
        <dbReference type="Rhea" id="RHEA-COMP:19516"/>
        <dbReference type="ChEBI" id="CHEBI:15378"/>
        <dbReference type="ChEBI" id="CHEBI:57527"/>
        <dbReference type="ChEBI" id="CHEBI:58189"/>
        <dbReference type="ChEBI" id="CHEBI:132511"/>
        <dbReference type="ChEBI" id="CHEBI:132515"/>
        <dbReference type="EC" id="2.4.1.131"/>
    </reaction>
    <physiologicalReaction direction="left-to-right" evidence="11 12">
        <dbReference type="Rhea" id="RHEA:29524"/>
    </physiologicalReaction>
</comment>
<dbReference type="Pfam" id="PF15924">
    <property type="entry name" value="ALG11_N"/>
    <property type="match status" value="1"/>
</dbReference>
<dbReference type="PANTHER" id="PTHR45919">
    <property type="entry name" value="GDP-MAN:MAN(3)GLCNAC(2)-PP-DOL ALPHA-1,2-MANNOSYLTRANSFERASE"/>
    <property type="match status" value="1"/>
</dbReference>
<keyword evidence="10 12" id="KW-0472">Membrane</keyword>
<evidence type="ECO:0000256" key="7">
    <source>
        <dbReference type="ARBA" id="ARBA00022692"/>
    </source>
</evidence>
<keyword evidence="7 12" id="KW-0812">Transmembrane</keyword>
<dbReference type="AlphaFoldDB" id="F4QE30"/>
<sequence>MISCIVSSCLYIVGTLIGVVAGLVLLTRLYYQSKRPSTYTIGFFHPYCAAGGGGERVLWCAVKAIQESYPDANCLVYTGDTISDDEIFNKINNTFMIELKRKNIEFIRLTKRKYVEDSLYPVFTLLGQSLGSMILGMEALSKCNPHVYIDTMGYAFTYPIFRILGGSKVACYVHYPIVSSDMIVKVANQQNLTLKRKIFSNVKLVYYKIFAIIYRLVGNLSQLVFVNGTWTGNHISTLWKRTFKKDVILLYPPVDVSSRIALPLNWQKRKNMVLSIAQFRPEKDHMLQLLTLDHLLKTHPQHKKDLELVMVGSCRGEEDRGRVEQLEKKIKELGLEKNVRICVGVSAQELNDLFAQASVGIHTMWCEHFGIGVVELMAGGLIPVAHDSAGPKEDIVLPGTGFLATTKEQYANYIHEIIANKPKYADMQKAARESTNRFSETTFIQQFKNHIKLIIDYKSKNIKKDQ</sequence>
<accession>F4QE30</accession>
<dbReference type="EC" id="2.4.1.131" evidence="3 12"/>
<evidence type="ECO:0000313" key="16">
    <source>
        <dbReference type="Proteomes" id="UP000007797"/>
    </source>
</evidence>
<comment type="similarity">
    <text evidence="12">Belongs to the glycosyltransferase group 1 family. Glycosyltransferase 4 subfamily.</text>
</comment>
<dbReference type="UniPathway" id="UPA00378"/>
<evidence type="ECO:0000259" key="13">
    <source>
        <dbReference type="Pfam" id="PF00534"/>
    </source>
</evidence>
<evidence type="ECO:0000256" key="2">
    <source>
        <dbReference type="ARBA" id="ARBA00004922"/>
    </source>
</evidence>
<comment type="function">
    <text evidence="12">GDP-Man:Man(3)GlcNAc(2)-PP-Dol alpha-1,2-mannosyltransferase that operates in the biosynthetic pathway of dolichol-linked oligosaccharides, the glycan precursors employed in protein asparagine (N)-glycosylation. The assembly of dolichol-linked oligosaccharides begins on the cytosolic side of the endoplasmic reticulum membrane and finishes in its lumen. The sequential addition of sugars to dolichol pyrophosphate produces dolichol-linked oligosaccharides containing fourteen sugars, including two GlcNAcs, nine mannoses and three glucoses. Once assembled, the oligosaccharide is transferred from the lipid to nascent proteins by oligosaccharyltransferases. Catalyzes, on the cytoplasmic face of the endoplasmic reticulum, the addition of the fourth and fifth mannose residues to the dolichol-linked oligosaccharide chain, to produce Man(5)GlcNAc(2)-PP-dolichol core oligosaccharide.</text>
</comment>
<organism evidence="15 16">
    <name type="scientific">Cavenderia fasciculata</name>
    <name type="common">Slime mold</name>
    <name type="synonym">Dictyostelium fasciculatum</name>
    <dbReference type="NCBI Taxonomy" id="261658"/>
    <lineage>
        <taxon>Eukaryota</taxon>
        <taxon>Amoebozoa</taxon>
        <taxon>Evosea</taxon>
        <taxon>Eumycetozoa</taxon>
        <taxon>Dictyostelia</taxon>
        <taxon>Acytosteliales</taxon>
        <taxon>Cavenderiaceae</taxon>
        <taxon>Cavenderia</taxon>
    </lineage>
</organism>
<dbReference type="OMA" id="ARLYGWV"/>
<dbReference type="SUPFAM" id="SSF53756">
    <property type="entry name" value="UDP-Glycosyltransferase/glycogen phosphorylase"/>
    <property type="match status" value="1"/>
</dbReference>
<keyword evidence="9 12" id="KW-1133">Transmembrane helix</keyword>